<dbReference type="InterPro" id="IPR011009">
    <property type="entry name" value="Kinase-like_dom_sf"/>
</dbReference>
<comment type="caution">
    <text evidence="2">The sequence shown here is derived from an EMBL/GenBank/DDBJ whole genome shotgun (WGS) entry which is preliminary data.</text>
</comment>
<evidence type="ECO:0000313" key="3">
    <source>
        <dbReference type="Proteomes" id="UP000315628"/>
    </source>
</evidence>
<feature type="domain" description="Aminoglycoside phosphotransferase" evidence="1">
    <location>
        <begin position="42"/>
        <end position="192"/>
    </location>
</feature>
<dbReference type="SUPFAM" id="SSF56112">
    <property type="entry name" value="Protein kinase-like (PK-like)"/>
    <property type="match status" value="1"/>
</dbReference>
<protein>
    <submittedName>
        <fullName evidence="2">Phosphotransferase family enzyme</fullName>
    </submittedName>
</protein>
<dbReference type="Gene3D" id="3.30.200.20">
    <property type="entry name" value="Phosphorylase Kinase, domain 1"/>
    <property type="match status" value="1"/>
</dbReference>
<keyword evidence="3" id="KW-1185">Reference proteome</keyword>
<proteinExistence type="predicted"/>
<accession>A0A560WGU0</accession>
<keyword evidence="2" id="KW-0808">Transferase</keyword>
<dbReference type="InterPro" id="IPR002575">
    <property type="entry name" value="Aminoglycoside_PTrfase"/>
</dbReference>
<organism evidence="2 3">
    <name type="scientific">Marihabitans asiaticum</name>
    <dbReference type="NCBI Taxonomy" id="415218"/>
    <lineage>
        <taxon>Bacteria</taxon>
        <taxon>Bacillati</taxon>
        <taxon>Actinomycetota</taxon>
        <taxon>Actinomycetes</taxon>
        <taxon>Micrococcales</taxon>
        <taxon>Intrasporangiaceae</taxon>
        <taxon>Marihabitans</taxon>
    </lineage>
</organism>
<dbReference type="Pfam" id="PF01636">
    <property type="entry name" value="APH"/>
    <property type="match status" value="1"/>
</dbReference>
<dbReference type="EMBL" id="VIUW01000001">
    <property type="protein sequence ID" value="TWD16786.1"/>
    <property type="molecule type" value="Genomic_DNA"/>
</dbReference>
<evidence type="ECO:0000313" key="2">
    <source>
        <dbReference type="EMBL" id="TWD16786.1"/>
    </source>
</evidence>
<gene>
    <name evidence="2" type="ORF">FB557_0323</name>
</gene>
<reference evidence="2 3" key="1">
    <citation type="submission" date="2019-06" db="EMBL/GenBank/DDBJ databases">
        <title>Sequencing the genomes of 1000 actinobacteria strains.</title>
        <authorList>
            <person name="Klenk H.-P."/>
        </authorList>
    </citation>
    <scope>NUCLEOTIDE SEQUENCE [LARGE SCALE GENOMIC DNA]</scope>
    <source>
        <strain evidence="2 3">DSM 18935</strain>
    </source>
</reference>
<dbReference type="OrthoDB" id="9797603at2"/>
<sequence>MDDVPGLGPRPQRITVEPDQVRRLVQEQCPQWASLPVVPVENGGWDNWTFHLGESMLLRLPSAQEYALAVEKEHRWLPVLAPHLPRPIPVPLVRGEPGAGYPFSWSVYEWIDGMPASFDAVVDPVGFAKDVTDFVAALHGIDATEGPQPGKHNWFRGATLGTFDAMAHSALADLRGHIDDELALEIWTRALESRWDGVEIARR</sequence>
<dbReference type="Proteomes" id="UP000315628">
    <property type="component" value="Unassembled WGS sequence"/>
</dbReference>
<dbReference type="GO" id="GO:0016740">
    <property type="term" value="F:transferase activity"/>
    <property type="evidence" value="ECO:0007669"/>
    <property type="project" value="UniProtKB-KW"/>
</dbReference>
<dbReference type="RefSeq" id="WP_144855033.1">
    <property type="nucleotide sequence ID" value="NZ_BAAAYT010000006.1"/>
</dbReference>
<dbReference type="AlphaFoldDB" id="A0A560WGU0"/>
<evidence type="ECO:0000259" key="1">
    <source>
        <dbReference type="Pfam" id="PF01636"/>
    </source>
</evidence>
<name>A0A560WGU0_9MICO</name>